<protein>
    <submittedName>
        <fullName evidence="2">Uncharacterized protein</fullName>
    </submittedName>
</protein>
<feature type="compositionally biased region" description="Polar residues" evidence="1">
    <location>
        <begin position="380"/>
        <end position="389"/>
    </location>
</feature>
<dbReference type="Proteomes" id="UP000265515">
    <property type="component" value="Unassembled WGS sequence"/>
</dbReference>
<feature type="region of interest" description="Disordered" evidence="1">
    <location>
        <begin position="358"/>
        <end position="389"/>
    </location>
</feature>
<dbReference type="EMBL" id="BFEA01000280">
    <property type="protein sequence ID" value="GBG77950.1"/>
    <property type="molecule type" value="Genomic_DNA"/>
</dbReference>
<name>A0A388L6L7_CHABU</name>
<organism evidence="2 3">
    <name type="scientific">Chara braunii</name>
    <name type="common">Braun's stonewort</name>
    <dbReference type="NCBI Taxonomy" id="69332"/>
    <lineage>
        <taxon>Eukaryota</taxon>
        <taxon>Viridiplantae</taxon>
        <taxon>Streptophyta</taxon>
        <taxon>Charophyceae</taxon>
        <taxon>Charales</taxon>
        <taxon>Characeae</taxon>
        <taxon>Chara</taxon>
    </lineage>
</organism>
<sequence>MFCRSAVTCRQDDGMTTARGLLLYNRAMASNNNTRVLKVFPCSSVNHFCSSSDPRRSEAQAGTGDISAYVGGDNGEGGIPAGKVNVGKAGDHGGSGEWKIVARPVIETILRRYGQQVTANRVMIVHGPRGVGKRTIAERVLVNWEKGNEHAIAYIDLLAAPSTGYGGRLSRNRRLSSGMSPWMLCSDESERPTHVPAGADADDSMSEGECPRHQLLTTTEVAPTTVSTLTSHDPSKKVGMPRQFGSSTLPLNDSIAAWAGDVEEEEGDAPAIRGQQEVIIGGQGRGALLCADLDAADDLHGVEFFKAVLESKLEELARRAVDLRLIAAETVLCALLELHSVDGALQRILRSVQPQNNGCNAERSGFSGADSASRTHTEGGNHSATSSITRSATEDLWDEALWLLHKSRHHHHNDRREQEWSLLSGSNGSVATARGRNHPPCGHIPVNADALGANKYVPALGKNKNRSSEDPELAWTAVALAKQVLCIQQEWRLRSKLSGGGFEQKTSWDLSSGPVADALTSWSTLLINLLSGAAAQGKFQPKLMINGIDELRRAKESSSCACSGAAFHDMLVMRVLDQAVKKGCMPIILLSSDSYYSADAARDFGSVDFFESLEVFAWTPAEAAVHFCGPHLFSETQWRTIVDALGAHPRHLSELYSMWQQSHLRNAELGIEHCLEEYLFFLQVVVVDKAMDKALDLLQSFAKDAATRPKPMLAGVAWKRLPDTNDSEVRRAWARLQMMDFITSLAGAEFGVSYRDDDAVEFLQDPAARALLQSARSSRAVAGVNQALIGVGKG</sequence>
<proteinExistence type="predicted"/>
<reference evidence="2 3" key="1">
    <citation type="journal article" date="2018" name="Cell">
        <title>The Chara Genome: Secondary Complexity and Implications for Plant Terrestrialization.</title>
        <authorList>
            <person name="Nishiyama T."/>
            <person name="Sakayama H."/>
            <person name="Vries J.D."/>
            <person name="Buschmann H."/>
            <person name="Saint-Marcoux D."/>
            <person name="Ullrich K.K."/>
            <person name="Haas F.B."/>
            <person name="Vanderstraeten L."/>
            <person name="Becker D."/>
            <person name="Lang D."/>
            <person name="Vosolsobe S."/>
            <person name="Rombauts S."/>
            <person name="Wilhelmsson P.K.I."/>
            <person name="Janitza P."/>
            <person name="Kern R."/>
            <person name="Heyl A."/>
            <person name="Rumpler F."/>
            <person name="Villalobos L.I.A.C."/>
            <person name="Clay J.M."/>
            <person name="Skokan R."/>
            <person name="Toyoda A."/>
            <person name="Suzuki Y."/>
            <person name="Kagoshima H."/>
            <person name="Schijlen E."/>
            <person name="Tajeshwar N."/>
            <person name="Catarino B."/>
            <person name="Hetherington A.J."/>
            <person name="Saltykova A."/>
            <person name="Bonnot C."/>
            <person name="Breuninger H."/>
            <person name="Symeonidi A."/>
            <person name="Radhakrishnan G.V."/>
            <person name="Van Nieuwerburgh F."/>
            <person name="Deforce D."/>
            <person name="Chang C."/>
            <person name="Karol K.G."/>
            <person name="Hedrich R."/>
            <person name="Ulvskov P."/>
            <person name="Glockner G."/>
            <person name="Delwiche C.F."/>
            <person name="Petrasek J."/>
            <person name="Van de Peer Y."/>
            <person name="Friml J."/>
            <person name="Beilby M."/>
            <person name="Dolan L."/>
            <person name="Kohara Y."/>
            <person name="Sugano S."/>
            <person name="Fujiyama A."/>
            <person name="Delaux P.-M."/>
            <person name="Quint M."/>
            <person name="TheiBen G."/>
            <person name="Hagemann M."/>
            <person name="Harholt J."/>
            <person name="Dunand C."/>
            <person name="Zachgo S."/>
            <person name="Langdale J."/>
            <person name="Maumus F."/>
            <person name="Straeten D.V.D."/>
            <person name="Gould S.B."/>
            <person name="Rensing S.A."/>
        </authorList>
    </citation>
    <scope>NUCLEOTIDE SEQUENCE [LARGE SCALE GENOMIC DNA]</scope>
    <source>
        <strain evidence="2 3">S276</strain>
    </source>
</reference>
<feature type="region of interest" description="Disordered" evidence="1">
    <location>
        <begin position="225"/>
        <end position="244"/>
    </location>
</feature>
<dbReference type="Gramene" id="GBG77950">
    <property type="protein sequence ID" value="GBG77950"/>
    <property type="gene ID" value="CBR_g25881"/>
</dbReference>
<gene>
    <name evidence="2" type="ORF">CBR_g25881</name>
</gene>
<accession>A0A388L6L7</accession>
<comment type="caution">
    <text evidence="2">The sequence shown here is derived from an EMBL/GenBank/DDBJ whole genome shotgun (WGS) entry which is preliminary data.</text>
</comment>
<dbReference type="OrthoDB" id="1911782at2759"/>
<keyword evidence="3" id="KW-1185">Reference proteome</keyword>
<dbReference type="STRING" id="69332.A0A388L6L7"/>
<feature type="region of interest" description="Disordered" evidence="1">
    <location>
        <begin position="413"/>
        <end position="438"/>
    </location>
</feature>
<evidence type="ECO:0000313" key="2">
    <source>
        <dbReference type="EMBL" id="GBG77950.1"/>
    </source>
</evidence>
<evidence type="ECO:0000256" key="1">
    <source>
        <dbReference type="SAM" id="MobiDB-lite"/>
    </source>
</evidence>
<dbReference type="PANTHER" id="PTHR36017">
    <property type="entry name" value="EMBRYO DEFECTIVE 1381"/>
    <property type="match status" value="1"/>
</dbReference>
<dbReference type="AlphaFoldDB" id="A0A388L6L7"/>
<feature type="compositionally biased region" description="Polar residues" evidence="1">
    <location>
        <begin position="421"/>
        <end position="430"/>
    </location>
</feature>
<dbReference type="PANTHER" id="PTHR36017:SF1">
    <property type="entry name" value="EMBRYO DEFECTIVE 1381"/>
    <property type="match status" value="1"/>
</dbReference>
<evidence type="ECO:0000313" key="3">
    <source>
        <dbReference type="Proteomes" id="UP000265515"/>
    </source>
</evidence>